<dbReference type="SUPFAM" id="SSF52540">
    <property type="entry name" value="P-loop containing nucleoside triphosphate hydrolases"/>
    <property type="match status" value="1"/>
</dbReference>
<keyword evidence="8 10" id="KW-0505">Motor protein</keyword>
<name>A0AAJ7W0W8_CEPCN</name>
<feature type="coiled-coil region" evidence="11">
    <location>
        <begin position="541"/>
        <end position="568"/>
    </location>
</feature>
<protein>
    <submittedName>
        <fullName evidence="14">Kinesin-like protein KIF20A isoform X2</fullName>
    </submittedName>
</protein>
<dbReference type="InterPro" id="IPR027417">
    <property type="entry name" value="P-loop_NTPase"/>
</dbReference>
<feature type="binding site" evidence="10">
    <location>
        <begin position="175"/>
        <end position="182"/>
    </location>
    <ligand>
        <name>ATP</name>
        <dbReference type="ChEBI" id="CHEBI:30616"/>
    </ligand>
</feature>
<dbReference type="Proteomes" id="UP000694920">
    <property type="component" value="Unplaced"/>
</dbReference>
<keyword evidence="4" id="KW-0493">Microtubule</keyword>
<dbReference type="GO" id="GO:0008574">
    <property type="term" value="F:plus-end-directed microtubule motor activity"/>
    <property type="evidence" value="ECO:0007669"/>
    <property type="project" value="TreeGrafter"/>
</dbReference>
<feature type="coiled-coil region" evidence="11">
    <location>
        <begin position="647"/>
        <end position="843"/>
    </location>
</feature>
<keyword evidence="13" id="KW-1185">Reference proteome</keyword>
<proteinExistence type="inferred from homology"/>
<organism evidence="13 14">
    <name type="scientific">Cephus cinctus</name>
    <name type="common">Wheat stem sawfly</name>
    <dbReference type="NCBI Taxonomy" id="211228"/>
    <lineage>
        <taxon>Eukaryota</taxon>
        <taxon>Metazoa</taxon>
        <taxon>Ecdysozoa</taxon>
        <taxon>Arthropoda</taxon>
        <taxon>Hexapoda</taxon>
        <taxon>Insecta</taxon>
        <taxon>Pterygota</taxon>
        <taxon>Neoptera</taxon>
        <taxon>Endopterygota</taxon>
        <taxon>Hymenoptera</taxon>
        <taxon>Cephoidea</taxon>
        <taxon>Cephidae</taxon>
        <taxon>Cephus</taxon>
    </lineage>
</organism>
<dbReference type="Gene3D" id="3.40.850.10">
    <property type="entry name" value="Kinesin motor domain"/>
    <property type="match status" value="1"/>
</dbReference>
<dbReference type="GO" id="GO:0090307">
    <property type="term" value="P:mitotic spindle assembly"/>
    <property type="evidence" value="ECO:0007669"/>
    <property type="project" value="TreeGrafter"/>
</dbReference>
<evidence type="ECO:0000313" key="13">
    <source>
        <dbReference type="Proteomes" id="UP000694920"/>
    </source>
</evidence>
<evidence type="ECO:0000256" key="11">
    <source>
        <dbReference type="SAM" id="Coils"/>
    </source>
</evidence>
<keyword evidence="7 11" id="KW-0175">Coiled coil</keyword>
<dbReference type="PANTHER" id="PTHR47970:SF29">
    <property type="entry name" value="KINESIN FAMILY MEMBER 20B"/>
    <property type="match status" value="1"/>
</dbReference>
<keyword evidence="2" id="KW-0963">Cytoplasm</keyword>
<dbReference type="GO" id="GO:0051231">
    <property type="term" value="P:spindle elongation"/>
    <property type="evidence" value="ECO:0007669"/>
    <property type="project" value="TreeGrafter"/>
</dbReference>
<dbReference type="InterPro" id="IPR047149">
    <property type="entry name" value="KIF11-like"/>
</dbReference>
<dbReference type="GO" id="GO:0005876">
    <property type="term" value="C:spindle microtubule"/>
    <property type="evidence" value="ECO:0007669"/>
    <property type="project" value="TreeGrafter"/>
</dbReference>
<evidence type="ECO:0000256" key="3">
    <source>
        <dbReference type="ARBA" id="ARBA00022553"/>
    </source>
</evidence>
<dbReference type="PROSITE" id="PS50067">
    <property type="entry name" value="KINESIN_MOTOR_2"/>
    <property type="match status" value="1"/>
</dbReference>
<dbReference type="PANTHER" id="PTHR47970">
    <property type="entry name" value="KINESIN-LIKE PROTEIN KIF11"/>
    <property type="match status" value="1"/>
</dbReference>
<gene>
    <name evidence="14" type="primary">LOC107267350</name>
</gene>
<dbReference type="GO" id="GO:0072686">
    <property type="term" value="C:mitotic spindle"/>
    <property type="evidence" value="ECO:0007669"/>
    <property type="project" value="TreeGrafter"/>
</dbReference>
<feature type="domain" description="Kinesin motor" evidence="12">
    <location>
        <begin position="77"/>
        <end position="488"/>
    </location>
</feature>
<dbReference type="RefSeq" id="XP_024940414.1">
    <property type="nucleotide sequence ID" value="XM_025084646.1"/>
</dbReference>
<reference evidence="14" key="1">
    <citation type="submission" date="2025-08" db="UniProtKB">
        <authorList>
            <consortium name="RefSeq"/>
        </authorList>
    </citation>
    <scope>IDENTIFICATION</scope>
</reference>
<dbReference type="InterPro" id="IPR036961">
    <property type="entry name" value="Kinesin_motor_dom_sf"/>
</dbReference>
<evidence type="ECO:0000256" key="7">
    <source>
        <dbReference type="ARBA" id="ARBA00023054"/>
    </source>
</evidence>
<dbReference type="PRINTS" id="PR00380">
    <property type="entry name" value="KINESINHEAVY"/>
</dbReference>
<keyword evidence="6 10" id="KW-0067">ATP-binding</keyword>
<comment type="subcellular location">
    <subcellularLocation>
        <location evidence="1">Cytoplasm</location>
        <location evidence="1">Cytoskeleton</location>
        <location evidence="1">Spindle</location>
    </subcellularLocation>
</comment>
<dbReference type="GO" id="GO:0005634">
    <property type="term" value="C:nucleus"/>
    <property type="evidence" value="ECO:0007669"/>
    <property type="project" value="TreeGrafter"/>
</dbReference>
<dbReference type="PROSITE" id="PS00411">
    <property type="entry name" value="KINESIN_MOTOR_1"/>
    <property type="match status" value="1"/>
</dbReference>
<evidence type="ECO:0000256" key="8">
    <source>
        <dbReference type="ARBA" id="ARBA00023175"/>
    </source>
</evidence>
<dbReference type="GO" id="GO:0008017">
    <property type="term" value="F:microtubule binding"/>
    <property type="evidence" value="ECO:0007669"/>
    <property type="project" value="InterPro"/>
</dbReference>
<feature type="coiled-coil region" evidence="11">
    <location>
        <begin position="907"/>
        <end position="1173"/>
    </location>
</feature>
<dbReference type="GO" id="GO:0005524">
    <property type="term" value="F:ATP binding"/>
    <property type="evidence" value="ECO:0007669"/>
    <property type="project" value="UniProtKB-UniRule"/>
</dbReference>
<evidence type="ECO:0000256" key="2">
    <source>
        <dbReference type="ARBA" id="ARBA00022490"/>
    </source>
</evidence>
<evidence type="ECO:0000256" key="10">
    <source>
        <dbReference type="PROSITE-ProRule" id="PRU00283"/>
    </source>
</evidence>
<keyword evidence="9" id="KW-0206">Cytoskeleton</keyword>
<dbReference type="AlphaFoldDB" id="A0AAJ7W0W8"/>
<dbReference type="GO" id="GO:0007018">
    <property type="term" value="P:microtubule-based movement"/>
    <property type="evidence" value="ECO:0007669"/>
    <property type="project" value="InterPro"/>
</dbReference>
<dbReference type="InterPro" id="IPR001752">
    <property type="entry name" value="Kinesin_motor_dom"/>
</dbReference>
<sequence length="1256" mass="145731">MSTEKMENTLDSIRPSENLTEQEEMSYLFGRDPSILAYGQRRSLITDGLKENLISPCDDEETDSRHTTSFLSPLSETVKVYLRLKPYPKRIKLTEEQKEAYTILNAKTLLTKLPLMDTNTSCLKRAKNNDTVCRKFTFTQTFSSTISQFELFEHAIKQRMVDFLDGQNSTVMSYGTTNSGKSYTLQGTTVSPGIIPRSLDFVFSNIDPTSVPCYKPIHYCDVICLNSSERLQEIEFKTKLLCLSPIDRNQCVNTYKEMQKLLEQEYPKRQNVSVNAQYSVWVSFAEIYNETIYDLLSVESQKRRIPLKLATDNHGRAFIKGLKTISVNSGSEAYQILMAGQHNLKVATTALNSRSSRSHCIFTIKLLKYHAENASEKVELSTFSFCDLAGSERLKKTLNVGDRLKEAQNINTSLLVLGRCLKSIYEGQIVKQKQEIMGPFRESKLTRLFQKTLSGKERLVLIVNVNPSPDSYIETQNVLNFSAIAKKIIIEPKEIKRKTGTSRFSQIVTQSIKIPTDWDTTDLDSISEKKEPIAALQKSYEDIYLERYEDALNENKKLKREIEFLRSSALNRDLEIRQEMAETFTATMSQMEVEWRNRIKSVEEQQDCLLQWSVARTENFYKNKLVQLGKGKRMRSDINDESDNEDNEDLELENTRLKAKIAALKKAVKEIRESKDILSADKSKATFELAIVKEELKNRENLLEAAQKDSNGEAHNYIAELKVLLAKKDEQIKRLKMFLDEAKDEYITITTDAREMQNRLKEQNETVVENMDLIAELEEQLEHANIHLPEKTKAVEILEDRVEFQTKKLIDAEIIIVEMQSKISQLETDKIALLEDLAKLQEIVIDHDKKSTPRSFQDKSVEHLNIKYLTLDEVKSESQEEKVENRLKTEELLQEKIMDLAMAHDKLSNALSKEMHYENVIEKLQKEVSAANERYEIKAQCLEAYLERITKLEENITKSKKSQETTTKEQEMENEIANLQKELKNMIRLNADSKTDQEMEASMKHVLKQLTETKEALAKMESLYKDTETEKQLCHREIETMTLRLQQYEQNVKILDLLQQSSQERQIENEQLKKMNDELKNSLADKDREMEAFRKNREETAVKYDNLVKSQQEEIERQKREVMRYQELFRRETPNKIEIKTLKDNLKAMKMRYEEAQERLSKLAVQIKDTRENTSDDDVVIHESRSRRKPKKEYLTVSSESYTEVITECSGSESRRITRRAALPPPSVESTLEKKRTMRKKKLFVQSDDACADIDR</sequence>
<evidence type="ECO:0000256" key="5">
    <source>
        <dbReference type="ARBA" id="ARBA00022741"/>
    </source>
</evidence>
<keyword evidence="5 10" id="KW-0547">Nucleotide-binding</keyword>
<dbReference type="Pfam" id="PF00225">
    <property type="entry name" value="Kinesin"/>
    <property type="match status" value="1"/>
</dbReference>
<evidence type="ECO:0000313" key="14">
    <source>
        <dbReference type="RefSeq" id="XP_024940414.1"/>
    </source>
</evidence>
<evidence type="ECO:0000256" key="1">
    <source>
        <dbReference type="ARBA" id="ARBA00004186"/>
    </source>
</evidence>
<keyword evidence="3" id="KW-0597">Phosphoprotein</keyword>
<evidence type="ECO:0000256" key="4">
    <source>
        <dbReference type="ARBA" id="ARBA00022701"/>
    </source>
</evidence>
<dbReference type="InterPro" id="IPR019821">
    <property type="entry name" value="Kinesin_motor_CS"/>
</dbReference>
<evidence type="ECO:0000256" key="9">
    <source>
        <dbReference type="ARBA" id="ARBA00023212"/>
    </source>
</evidence>
<comment type="similarity">
    <text evidence="10">Belongs to the TRAFAC class myosin-kinesin ATPase superfamily. Kinesin family.</text>
</comment>
<accession>A0AAJ7W0W8</accession>
<evidence type="ECO:0000256" key="6">
    <source>
        <dbReference type="ARBA" id="ARBA00022840"/>
    </source>
</evidence>
<dbReference type="GeneID" id="107267350"/>
<dbReference type="SMART" id="SM00129">
    <property type="entry name" value="KISc"/>
    <property type="match status" value="1"/>
</dbReference>
<evidence type="ECO:0000259" key="12">
    <source>
        <dbReference type="PROSITE" id="PS50067"/>
    </source>
</evidence>